<proteinExistence type="inferred from homology"/>
<accession>A0A940WVV3</accession>
<dbReference type="InterPro" id="IPR005702">
    <property type="entry name" value="Wzc-like_C"/>
</dbReference>
<protein>
    <recommendedName>
        <fullName evidence="2">non-specific protein-tyrosine kinase</fullName>
        <ecNumber evidence="2">2.7.10.2</ecNumber>
    </recommendedName>
</protein>
<comment type="caution">
    <text evidence="10">The sequence shown here is derived from an EMBL/GenBank/DDBJ whole genome shotgun (WGS) entry which is preliminary data.</text>
</comment>
<dbReference type="PANTHER" id="PTHR32309:SF13">
    <property type="entry name" value="FERRIC ENTEROBACTIN TRANSPORT PROTEIN FEPE"/>
    <property type="match status" value="1"/>
</dbReference>
<keyword evidence="6" id="KW-0067">ATP-binding</keyword>
<dbReference type="InterPro" id="IPR027417">
    <property type="entry name" value="P-loop_NTPase"/>
</dbReference>
<keyword evidence="3" id="KW-0808">Transferase</keyword>
<dbReference type="PANTHER" id="PTHR32309">
    <property type="entry name" value="TYROSINE-PROTEIN KINASE"/>
    <property type="match status" value="1"/>
</dbReference>
<feature type="domain" description="AAA" evidence="9">
    <location>
        <begin position="43"/>
        <end position="183"/>
    </location>
</feature>
<evidence type="ECO:0000256" key="1">
    <source>
        <dbReference type="ARBA" id="ARBA00007316"/>
    </source>
</evidence>
<dbReference type="NCBIfam" id="TIGR01007">
    <property type="entry name" value="eps_fam"/>
    <property type="match status" value="1"/>
</dbReference>
<dbReference type="InterPro" id="IPR050445">
    <property type="entry name" value="Bact_polysacc_biosynth/exp"/>
</dbReference>
<name>A0A940WVV3_9BACI</name>
<dbReference type="CDD" id="cd05387">
    <property type="entry name" value="BY-kinase"/>
    <property type="match status" value="1"/>
</dbReference>
<dbReference type="Gene3D" id="3.40.50.300">
    <property type="entry name" value="P-loop containing nucleotide triphosphate hydrolases"/>
    <property type="match status" value="1"/>
</dbReference>
<evidence type="ECO:0000256" key="5">
    <source>
        <dbReference type="ARBA" id="ARBA00022777"/>
    </source>
</evidence>
<evidence type="ECO:0000313" key="11">
    <source>
        <dbReference type="Proteomes" id="UP000678228"/>
    </source>
</evidence>
<keyword evidence="4" id="KW-0547">Nucleotide-binding</keyword>
<evidence type="ECO:0000256" key="7">
    <source>
        <dbReference type="ARBA" id="ARBA00023137"/>
    </source>
</evidence>
<evidence type="ECO:0000256" key="6">
    <source>
        <dbReference type="ARBA" id="ARBA00022840"/>
    </source>
</evidence>
<dbReference type="InterPro" id="IPR025669">
    <property type="entry name" value="AAA_dom"/>
</dbReference>
<comment type="catalytic activity">
    <reaction evidence="8">
        <text>L-tyrosyl-[protein] + ATP = O-phospho-L-tyrosyl-[protein] + ADP + H(+)</text>
        <dbReference type="Rhea" id="RHEA:10596"/>
        <dbReference type="Rhea" id="RHEA-COMP:10136"/>
        <dbReference type="Rhea" id="RHEA-COMP:20101"/>
        <dbReference type="ChEBI" id="CHEBI:15378"/>
        <dbReference type="ChEBI" id="CHEBI:30616"/>
        <dbReference type="ChEBI" id="CHEBI:46858"/>
        <dbReference type="ChEBI" id="CHEBI:61978"/>
        <dbReference type="ChEBI" id="CHEBI:456216"/>
        <dbReference type="EC" id="2.7.10.2"/>
    </reaction>
</comment>
<dbReference type="GO" id="GO:0004715">
    <property type="term" value="F:non-membrane spanning protein tyrosine kinase activity"/>
    <property type="evidence" value="ECO:0007669"/>
    <property type="project" value="UniProtKB-EC"/>
</dbReference>
<dbReference type="GO" id="GO:0005524">
    <property type="term" value="F:ATP binding"/>
    <property type="evidence" value="ECO:0007669"/>
    <property type="project" value="UniProtKB-KW"/>
</dbReference>
<dbReference type="EMBL" id="JAGKSQ010000003">
    <property type="protein sequence ID" value="MBP3951527.1"/>
    <property type="molecule type" value="Genomic_DNA"/>
</dbReference>
<evidence type="ECO:0000259" key="9">
    <source>
        <dbReference type="Pfam" id="PF13614"/>
    </source>
</evidence>
<dbReference type="Pfam" id="PF13614">
    <property type="entry name" value="AAA_31"/>
    <property type="match status" value="1"/>
</dbReference>
<dbReference type="AlphaFoldDB" id="A0A940WVV3"/>
<evidence type="ECO:0000256" key="2">
    <source>
        <dbReference type="ARBA" id="ARBA00011903"/>
    </source>
</evidence>
<dbReference type="EC" id="2.7.10.2" evidence="2"/>
<evidence type="ECO:0000256" key="3">
    <source>
        <dbReference type="ARBA" id="ARBA00022679"/>
    </source>
</evidence>
<keyword evidence="5 10" id="KW-0418">Kinase</keyword>
<evidence type="ECO:0000256" key="8">
    <source>
        <dbReference type="ARBA" id="ARBA00051245"/>
    </source>
</evidence>
<keyword evidence="7" id="KW-0829">Tyrosine-protein kinase</keyword>
<dbReference type="Proteomes" id="UP000678228">
    <property type="component" value="Unassembled WGS sequence"/>
</dbReference>
<keyword evidence="11" id="KW-1185">Reference proteome</keyword>
<comment type="similarity">
    <text evidence="1">Belongs to the CpsD/CapB family.</text>
</comment>
<dbReference type="SUPFAM" id="SSF52540">
    <property type="entry name" value="P-loop containing nucleoside triphosphate hydrolases"/>
    <property type="match status" value="1"/>
</dbReference>
<sequence length="222" mass="24904">MVLNMFSRRNVNVVSDHFNAIITEEYNRIRTNIEFSSIENNCRSIAITSPTRGEGKSTTATNIAYSLAREGKKVLLIDASIKTPMLNMFFRIKNTFGLTNILAGQKLLEEVINQTETNRLHLLTSGPIPLNTEKLFKSMLMDKLMEEAKGKYDFVIIDTPGILEDPDTKILANRSDGVILVVRNRRTEDVLALEAKKALEIANAKFLGVILNGKRSTKIFKG</sequence>
<reference evidence="10" key="1">
    <citation type="submission" date="2021-03" db="EMBL/GenBank/DDBJ databases">
        <title>Bacillus suaedae sp. nov., isolated from Suaeda aralocaspica.</title>
        <authorList>
            <person name="Lei R.F.R."/>
        </authorList>
    </citation>
    <scope>NUCLEOTIDE SEQUENCE</scope>
    <source>
        <strain evidence="10">YZJH907-2</strain>
    </source>
</reference>
<evidence type="ECO:0000313" key="10">
    <source>
        <dbReference type="EMBL" id="MBP3951527.1"/>
    </source>
</evidence>
<organism evidence="10 11">
    <name type="scientific">Halalkalibacter suaedae</name>
    <dbReference type="NCBI Taxonomy" id="2822140"/>
    <lineage>
        <taxon>Bacteria</taxon>
        <taxon>Bacillati</taxon>
        <taxon>Bacillota</taxon>
        <taxon>Bacilli</taxon>
        <taxon>Bacillales</taxon>
        <taxon>Bacillaceae</taxon>
        <taxon>Halalkalibacter</taxon>
    </lineage>
</organism>
<dbReference type="GO" id="GO:0005886">
    <property type="term" value="C:plasma membrane"/>
    <property type="evidence" value="ECO:0007669"/>
    <property type="project" value="TreeGrafter"/>
</dbReference>
<gene>
    <name evidence="10" type="ORF">J7W16_10300</name>
</gene>
<dbReference type="RefSeq" id="WP_210597203.1">
    <property type="nucleotide sequence ID" value="NZ_JAGKSQ010000003.1"/>
</dbReference>
<evidence type="ECO:0000256" key="4">
    <source>
        <dbReference type="ARBA" id="ARBA00022741"/>
    </source>
</evidence>